<dbReference type="AlphaFoldDB" id="A0A9Q0M8J8"/>
<name>A0A9Q0M8J8_BLOTA</name>
<dbReference type="EMBL" id="JAPWDV010000002">
    <property type="protein sequence ID" value="KAJ6220663.1"/>
    <property type="molecule type" value="Genomic_DNA"/>
</dbReference>
<feature type="compositionally biased region" description="Polar residues" evidence="1">
    <location>
        <begin position="208"/>
        <end position="224"/>
    </location>
</feature>
<reference evidence="2" key="1">
    <citation type="submission" date="2022-12" db="EMBL/GenBank/DDBJ databases">
        <title>Genome assemblies of Blomia tropicalis.</title>
        <authorList>
            <person name="Cui Y."/>
        </authorList>
    </citation>
    <scope>NUCLEOTIDE SEQUENCE</scope>
    <source>
        <tissue evidence="2">Adult mites</tissue>
    </source>
</reference>
<feature type="compositionally biased region" description="Pro residues" evidence="1">
    <location>
        <begin position="52"/>
        <end position="62"/>
    </location>
</feature>
<evidence type="ECO:0000313" key="2">
    <source>
        <dbReference type="EMBL" id="KAJ6220663.1"/>
    </source>
</evidence>
<comment type="caution">
    <text evidence="2">The sequence shown here is derived from an EMBL/GenBank/DDBJ whole genome shotgun (WGS) entry which is preliminary data.</text>
</comment>
<accession>A0A9Q0M8J8</accession>
<feature type="compositionally biased region" description="Basic and acidic residues" evidence="1">
    <location>
        <begin position="235"/>
        <end position="245"/>
    </location>
</feature>
<organism evidence="2 3">
    <name type="scientific">Blomia tropicalis</name>
    <name type="common">Mite</name>
    <dbReference type="NCBI Taxonomy" id="40697"/>
    <lineage>
        <taxon>Eukaryota</taxon>
        <taxon>Metazoa</taxon>
        <taxon>Ecdysozoa</taxon>
        <taxon>Arthropoda</taxon>
        <taxon>Chelicerata</taxon>
        <taxon>Arachnida</taxon>
        <taxon>Acari</taxon>
        <taxon>Acariformes</taxon>
        <taxon>Sarcoptiformes</taxon>
        <taxon>Astigmata</taxon>
        <taxon>Glycyphagoidea</taxon>
        <taxon>Echimyopodidae</taxon>
        <taxon>Blomia</taxon>
    </lineage>
</organism>
<feature type="region of interest" description="Disordered" evidence="1">
    <location>
        <begin position="196"/>
        <end position="245"/>
    </location>
</feature>
<evidence type="ECO:0000256" key="1">
    <source>
        <dbReference type="SAM" id="MobiDB-lite"/>
    </source>
</evidence>
<feature type="compositionally biased region" description="Polar residues" evidence="1">
    <location>
        <begin position="126"/>
        <end position="136"/>
    </location>
</feature>
<protein>
    <submittedName>
        <fullName evidence="2">Uncharacterized protein</fullName>
    </submittedName>
</protein>
<feature type="region of interest" description="Disordered" evidence="1">
    <location>
        <begin position="1"/>
        <end position="155"/>
    </location>
</feature>
<dbReference type="Proteomes" id="UP001142055">
    <property type="component" value="Chromosome 2"/>
</dbReference>
<evidence type="ECO:0000313" key="3">
    <source>
        <dbReference type="Proteomes" id="UP001142055"/>
    </source>
</evidence>
<gene>
    <name evidence="2" type="ORF">RDWZM_006475</name>
</gene>
<feature type="compositionally biased region" description="Polar residues" evidence="1">
    <location>
        <begin position="24"/>
        <end position="50"/>
    </location>
</feature>
<feature type="compositionally biased region" description="Low complexity" evidence="1">
    <location>
        <begin position="197"/>
        <end position="206"/>
    </location>
</feature>
<proteinExistence type="predicted"/>
<sequence>MNHGRRPSRLPLPPQPIISQSPSHSVDNTRIRSLSMVGSSAQPMSPSNGKLPTPPLPSPPPAMMMYPNSKSYTTLPFPPSVGMPRADERRPMTEDTQYDPDGNTPEDDYEALGSINSGPSCAIRKPSSQAKANQTLGGLPNYGGRRMRSAPVPMAPPNPINSFGCGPYYGAPMPSTYDQPMPLSAMLRALFSADPWMQQQSMQPPQSNIPQMTPLPDQSLQYRSGQAAPESGFEPDERREDDGADHYDRYRCHFHNSR</sequence>
<keyword evidence="3" id="KW-1185">Reference proteome</keyword>